<dbReference type="PROSITE" id="PS51725">
    <property type="entry name" value="ABM"/>
    <property type="match status" value="2"/>
</dbReference>
<gene>
    <name evidence="3" type="ORF">IMCC3135_28335</name>
</gene>
<evidence type="ECO:0000313" key="4">
    <source>
        <dbReference type="Proteomes" id="UP000250079"/>
    </source>
</evidence>
<dbReference type="OrthoDB" id="8452260at2"/>
<evidence type="ECO:0000259" key="2">
    <source>
        <dbReference type="PROSITE" id="PS51725"/>
    </source>
</evidence>
<dbReference type="AlphaFoldDB" id="A0A2Z2NWJ7"/>
<dbReference type="SUPFAM" id="SSF54909">
    <property type="entry name" value="Dimeric alpha+beta barrel"/>
    <property type="match status" value="2"/>
</dbReference>
<feature type="domain" description="ABM" evidence="2">
    <location>
        <begin position="38"/>
        <end position="126"/>
    </location>
</feature>
<evidence type="ECO:0000256" key="1">
    <source>
        <dbReference type="SAM" id="SignalP"/>
    </source>
</evidence>
<dbReference type="PANTHER" id="PTHR33336">
    <property type="entry name" value="QUINOL MONOOXYGENASE YGIN-RELATED"/>
    <property type="match status" value="1"/>
</dbReference>
<feature type="signal peptide" evidence="1">
    <location>
        <begin position="1"/>
        <end position="21"/>
    </location>
</feature>
<keyword evidence="4" id="KW-1185">Reference proteome</keyword>
<keyword evidence="1" id="KW-0732">Signal</keyword>
<dbReference type="RefSeq" id="WP_088920600.1">
    <property type="nucleotide sequence ID" value="NZ_CP018632.1"/>
</dbReference>
<proteinExistence type="predicted"/>
<organism evidence="3 4">
    <name type="scientific">Granulosicoccus antarcticus IMCC3135</name>
    <dbReference type="NCBI Taxonomy" id="1192854"/>
    <lineage>
        <taxon>Bacteria</taxon>
        <taxon>Pseudomonadati</taxon>
        <taxon>Pseudomonadota</taxon>
        <taxon>Gammaproteobacteria</taxon>
        <taxon>Chromatiales</taxon>
        <taxon>Granulosicoccaceae</taxon>
        <taxon>Granulosicoccus</taxon>
    </lineage>
</organism>
<dbReference type="PANTHER" id="PTHR33336:SF3">
    <property type="entry name" value="ABM DOMAIN-CONTAINING PROTEIN"/>
    <property type="match status" value="1"/>
</dbReference>
<dbReference type="EMBL" id="CP018632">
    <property type="protein sequence ID" value="ASJ75719.1"/>
    <property type="molecule type" value="Genomic_DNA"/>
</dbReference>
<dbReference type="GO" id="GO:0003824">
    <property type="term" value="F:catalytic activity"/>
    <property type="evidence" value="ECO:0007669"/>
    <property type="project" value="TreeGrafter"/>
</dbReference>
<dbReference type="InterPro" id="IPR007138">
    <property type="entry name" value="ABM_dom"/>
</dbReference>
<dbReference type="Pfam" id="PF03992">
    <property type="entry name" value="ABM"/>
    <property type="match status" value="2"/>
</dbReference>
<dbReference type="Gene3D" id="3.30.70.100">
    <property type="match status" value="1"/>
</dbReference>
<dbReference type="KEGG" id="gai:IMCC3135_28335"/>
<dbReference type="Proteomes" id="UP000250079">
    <property type="component" value="Chromosome"/>
</dbReference>
<name>A0A2Z2NWJ7_9GAMM</name>
<dbReference type="InterPro" id="IPR011008">
    <property type="entry name" value="Dimeric_a/b-barrel"/>
</dbReference>
<sequence length="245" mass="27695">MRNIISVSFALLLIAAVNVSAQSDDKAATTNQEENKMIQMLGRFHMKPTGKAEFKEAMMEVRKGTEHEAGSLGIRMFSDTNNPDLLFGYERFKDFTAVEYHRAQAYELALANIVDSTLQEPPKAYVLGPAVANEVVAPRERLVGEDELFVVALFDIKPSQWDRVIAQYEKQILNIRAQDSNISFNVYPVVDNPTQLVAIEWWKSKEAARDFSTTNPLSMETGQVLTESLERPIAEYLHELNELKP</sequence>
<protein>
    <recommendedName>
        <fullName evidence="2">ABM domain-containing protein</fullName>
    </recommendedName>
</protein>
<evidence type="ECO:0000313" key="3">
    <source>
        <dbReference type="EMBL" id="ASJ75719.1"/>
    </source>
</evidence>
<reference evidence="3 4" key="1">
    <citation type="submission" date="2016-12" db="EMBL/GenBank/DDBJ databases">
        <authorList>
            <person name="Song W.-J."/>
            <person name="Kurnit D.M."/>
        </authorList>
    </citation>
    <scope>NUCLEOTIDE SEQUENCE [LARGE SCALE GENOMIC DNA]</scope>
    <source>
        <strain evidence="3 4">IMCC3135</strain>
    </source>
</reference>
<feature type="domain" description="ABM" evidence="2">
    <location>
        <begin position="148"/>
        <end position="236"/>
    </location>
</feature>
<dbReference type="InterPro" id="IPR050744">
    <property type="entry name" value="AI-2_Isomerase_LsrG"/>
</dbReference>
<feature type="chain" id="PRO_5016343091" description="ABM domain-containing protein" evidence="1">
    <location>
        <begin position="22"/>
        <end position="245"/>
    </location>
</feature>
<accession>A0A2Z2NWJ7</accession>